<dbReference type="Pfam" id="PF13501">
    <property type="entry name" value="SoxY"/>
    <property type="match status" value="1"/>
</dbReference>
<accession>A0A0J7XYI3</accession>
<keyword evidence="5" id="KW-1185">Reference proteome</keyword>
<dbReference type="AlphaFoldDB" id="A0A0J7XYI3"/>
<evidence type="ECO:0000256" key="1">
    <source>
        <dbReference type="SAM" id="SignalP"/>
    </source>
</evidence>
<feature type="signal peptide" evidence="1">
    <location>
        <begin position="1"/>
        <end position="20"/>
    </location>
</feature>
<comment type="caution">
    <text evidence="4">The sequence shown here is derived from an EMBL/GenBank/DDBJ whole genome shotgun (WGS) entry which is preliminary data.</text>
</comment>
<evidence type="ECO:0000259" key="2">
    <source>
        <dbReference type="Pfam" id="PF08770"/>
    </source>
</evidence>
<dbReference type="InterPro" id="IPR014880">
    <property type="entry name" value="SoxZ_dom"/>
</dbReference>
<evidence type="ECO:0000313" key="5">
    <source>
        <dbReference type="Proteomes" id="UP000052232"/>
    </source>
</evidence>
<evidence type="ECO:0008006" key="6">
    <source>
        <dbReference type="Google" id="ProtNLM"/>
    </source>
</evidence>
<keyword evidence="1" id="KW-0732">Signal</keyword>
<feature type="chain" id="PRO_5005292217" description="Sulfur oxidation protein SoxZ" evidence="1">
    <location>
        <begin position="21"/>
        <end position="277"/>
    </location>
</feature>
<proteinExistence type="predicted"/>
<name>A0A0J7XYI3_9SPHN</name>
<dbReference type="InterPro" id="IPR032711">
    <property type="entry name" value="SoxY"/>
</dbReference>
<dbReference type="SUPFAM" id="SSF81296">
    <property type="entry name" value="E set domains"/>
    <property type="match status" value="1"/>
</dbReference>
<dbReference type="NCBIfam" id="TIGR04557">
    <property type="entry name" value="fuse_rel_SoxYZ"/>
    <property type="match status" value="1"/>
</dbReference>
<feature type="domain" description="Sulphur oxidation protein SoxZ" evidence="2">
    <location>
        <begin position="178"/>
        <end position="259"/>
    </location>
</feature>
<feature type="domain" description="Ig-like SoxY" evidence="3">
    <location>
        <begin position="48"/>
        <end position="151"/>
    </location>
</feature>
<gene>
    <name evidence="4" type="ORF">V473_00200</name>
</gene>
<dbReference type="RefSeq" id="WP_066599033.1">
    <property type="nucleotide sequence ID" value="NZ_KQ130434.1"/>
</dbReference>
<dbReference type="Gene3D" id="2.60.40.2470">
    <property type="entry name" value="SoxY domain"/>
    <property type="match status" value="1"/>
</dbReference>
<protein>
    <recommendedName>
        <fullName evidence="6">Sulfur oxidation protein SoxZ</fullName>
    </recommendedName>
</protein>
<organism evidence="4 5">
    <name type="scientific">Sphingobium cupriresistens LL01</name>
    <dbReference type="NCBI Taxonomy" id="1420583"/>
    <lineage>
        <taxon>Bacteria</taxon>
        <taxon>Pseudomonadati</taxon>
        <taxon>Pseudomonadota</taxon>
        <taxon>Alphaproteobacteria</taxon>
        <taxon>Sphingomonadales</taxon>
        <taxon>Sphingomonadaceae</taxon>
        <taxon>Sphingobium</taxon>
    </lineage>
</organism>
<evidence type="ECO:0000313" key="4">
    <source>
        <dbReference type="EMBL" id="KMS56731.1"/>
    </source>
</evidence>
<dbReference type="Pfam" id="PF08770">
    <property type="entry name" value="SoxZ"/>
    <property type="match status" value="1"/>
</dbReference>
<dbReference type="Proteomes" id="UP000052232">
    <property type="component" value="Unassembled WGS sequence"/>
</dbReference>
<dbReference type="InterPro" id="IPR030831">
    <property type="entry name" value="Fuse-rel_SoxYZ"/>
</dbReference>
<sequence length="277" mass="29598">MQRQASLWVALALASVAADAGATAPQRTPERTGADPLGSPMWAAHARTLFGDDPVRFDPRVQVDFPMIAENQRAFPVAIDARAIAGVTRMVLLVDLNPIPIAIDYRPLHAAAYVATRIKLDQRTPVRGAVQLASGQWLVSGGWVDAAGGGCSAPPVSRVRGDWADHLGEIRGEAWPMADGRSRVRLNFRHPMDTGFVANIATYHLEALRVKGADGRTLGEMEIWAAVAEDPAITLMVDGGAGEALRVEARDTNGRDYRAALSVARQSPVPASMPGGR</sequence>
<evidence type="ECO:0000259" key="3">
    <source>
        <dbReference type="Pfam" id="PF13501"/>
    </source>
</evidence>
<dbReference type="Gene3D" id="2.60.40.10">
    <property type="entry name" value="Immunoglobulins"/>
    <property type="match status" value="1"/>
</dbReference>
<dbReference type="InterPro" id="IPR014756">
    <property type="entry name" value="Ig_E-set"/>
</dbReference>
<dbReference type="EMBL" id="JACT01000001">
    <property type="protein sequence ID" value="KMS56731.1"/>
    <property type="molecule type" value="Genomic_DNA"/>
</dbReference>
<dbReference type="STRING" id="1420583.V473_00200"/>
<dbReference type="InterPro" id="IPR038162">
    <property type="entry name" value="SoxY_sf"/>
</dbReference>
<reference evidence="4 5" key="1">
    <citation type="journal article" date="2015" name="G3 (Bethesda)">
        <title>Insights into Ongoing Evolution of the Hexachlorocyclohexane Catabolic Pathway from Comparative Genomics of Ten Sphingomonadaceae Strains.</title>
        <authorList>
            <person name="Pearce S.L."/>
            <person name="Oakeshott J.G."/>
            <person name="Pandey G."/>
        </authorList>
    </citation>
    <scope>NUCLEOTIDE SEQUENCE [LARGE SCALE GENOMIC DNA]</scope>
    <source>
        <strain evidence="4 5">LL01</strain>
    </source>
</reference>
<dbReference type="PATRIC" id="fig|1420583.3.peg.31"/>
<dbReference type="InterPro" id="IPR013783">
    <property type="entry name" value="Ig-like_fold"/>
</dbReference>